<reference evidence="1 2" key="1">
    <citation type="submission" date="2017-09" db="EMBL/GenBank/DDBJ databases">
        <title>The Catabolism of 3,6-Dichlorosalicylic acid is Initiated by the Cytochrome P450 Monooxygenase DsmABC in Rhizorhabdus dicambivorans Ndbn-20.</title>
        <authorList>
            <person name="Na L."/>
        </authorList>
    </citation>
    <scope>NUCLEOTIDE SEQUENCE [LARGE SCALE GENOMIC DNA]</scope>
    <source>
        <strain evidence="1 2">Ndbn-20m</strain>
    </source>
</reference>
<dbReference type="Proteomes" id="UP000218934">
    <property type="component" value="Unassembled WGS sequence"/>
</dbReference>
<evidence type="ECO:0000313" key="2">
    <source>
        <dbReference type="Proteomes" id="UP000218934"/>
    </source>
</evidence>
<dbReference type="InterPro" id="IPR029045">
    <property type="entry name" value="ClpP/crotonase-like_dom_sf"/>
</dbReference>
<name>A0A2A4G1R0_9SPHN</name>
<accession>A0A2A4G1R0</accession>
<sequence>MYPDDGLLASTRALAREIAAHTAPVAAALIRRMLWRGLGMSLPMEAHRIGSRGIFTRSSSSDAAQGVTAFLEKRATHFSDRMSRDMPGFFP</sequence>
<protein>
    <recommendedName>
        <fullName evidence="3">Enoyl-CoA hydratase</fullName>
    </recommendedName>
</protein>
<dbReference type="EMBL" id="NWUF01000002">
    <property type="protein sequence ID" value="PCE43959.1"/>
    <property type="molecule type" value="Genomic_DNA"/>
</dbReference>
<dbReference type="SUPFAM" id="SSF52096">
    <property type="entry name" value="ClpP/crotonase"/>
    <property type="match status" value="1"/>
</dbReference>
<comment type="caution">
    <text evidence="1">The sequence shown here is derived from an EMBL/GenBank/DDBJ whole genome shotgun (WGS) entry which is preliminary data.</text>
</comment>
<evidence type="ECO:0008006" key="3">
    <source>
        <dbReference type="Google" id="ProtNLM"/>
    </source>
</evidence>
<keyword evidence="2" id="KW-1185">Reference proteome</keyword>
<evidence type="ECO:0000313" key="1">
    <source>
        <dbReference type="EMBL" id="PCE43959.1"/>
    </source>
</evidence>
<gene>
    <name evidence="1" type="ORF">COO09_03300</name>
</gene>
<proteinExistence type="predicted"/>
<dbReference type="AlphaFoldDB" id="A0A2A4G1R0"/>
<dbReference type="Gene3D" id="3.90.226.10">
    <property type="entry name" value="2-enoyl-CoA Hydratase, Chain A, domain 1"/>
    <property type="match status" value="1"/>
</dbReference>
<organism evidence="1 2">
    <name type="scientific">Rhizorhabdus dicambivorans</name>
    <dbReference type="NCBI Taxonomy" id="1850238"/>
    <lineage>
        <taxon>Bacteria</taxon>
        <taxon>Pseudomonadati</taxon>
        <taxon>Pseudomonadota</taxon>
        <taxon>Alphaproteobacteria</taxon>
        <taxon>Sphingomonadales</taxon>
        <taxon>Sphingomonadaceae</taxon>
        <taxon>Rhizorhabdus</taxon>
    </lineage>
</organism>